<evidence type="ECO:0000256" key="1">
    <source>
        <dbReference type="ARBA" id="ARBA00022490"/>
    </source>
</evidence>
<dbReference type="SUPFAM" id="SSF47781">
    <property type="entry name" value="RuvA domain 2-like"/>
    <property type="match status" value="1"/>
</dbReference>
<dbReference type="SUPFAM" id="SSF46600">
    <property type="entry name" value="C-terminal UvrC-binding domain of UvrB"/>
    <property type="match status" value="1"/>
</dbReference>
<comment type="subcellular location">
    <subcellularLocation>
        <location evidence="7">Cytoplasm</location>
    </subcellularLocation>
</comment>
<dbReference type="NCBIfam" id="NF001824">
    <property type="entry name" value="PRK00558.1-5"/>
    <property type="match status" value="1"/>
</dbReference>
<dbReference type="Pfam" id="PF14520">
    <property type="entry name" value="HHH_5"/>
    <property type="match status" value="1"/>
</dbReference>
<dbReference type="InterPro" id="IPR010994">
    <property type="entry name" value="RuvA_2-like"/>
</dbReference>
<keyword evidence="2 7" id="KW-0227">DNA damage</keyword>
<dbReference type="SUPFAM" id="SSF82771">
    <property type="entry name" value="GIY-YIG endonuclease"/>
    <property type="match status" value="1"/>
</dbReference>
<protein>
    <recommendedName>
        <fullName evidence="7">UvrABC system protein C</fullName>
        <shortName evidence="7">Protein UvrC</shortName>
    </recommendedName>
    <alternativeName>
        <fullName evidence="7">Excinuclease ABC subunit C</fullName>
    </alternativeName>
</protein>
<feature type="domain" description="UVR" evidence="8">
    <location>
        <begin position="201"/>
        <end position="236"/>
    </location>
</feature>
<dbReference type="PROSITE" id="PS50165">
    <property type="entry name" value="UVRC"/>
    <property type="match status" value="1"/>
</dbReference>
<evidence type="ECO:0000313" key="12">
    <source>
        <dbReference type="Proteomes" id="UP000216024"/>
    </source>
</evidence>
<evidence type="ECO:0000256" key="7">
    <source>
        <dbReference type="HAMAP-Rule" id="MF_00203"/>
    </source>
</evidence>
<evidence type="ECO:0000259" key="8">
    <source>
        <dbReference type="PROSITE" id="PS50151"/>
    </source>
</evidence>
<dbReference type="SMART" id="SM00465">
    <property type="entry name" value="GIYc"/>
    <property type="match status" value="1"/>
</dbReference>
<comment type="function">
    <text evidence="7">The UvrABC repair system catalyzes the recognition and processing of DNA lesions. UvrC both incises the 5' and 3' sides of the lesion. The N-terminal half is responsible for the 3' incision and the C-terminal half is responsible for the 5' incision.</text>
</comment>
<accession>A0A267MEW1</accession>
<sequence>MTIKDKLKDLPKEPGVYLMKNEKGQVIYVGKAKVLKNRVSQYFRNSSNHTSKVRAMVGHIVDFEYIITDSEMEALVLESNLIKKHYPKYNVLLRDDKQYPYIKITIGEKYPRIIKTRKVYKDKAKYFGPYTQVSAVNQTIDLIKKFYPLRTCRKNLEKNNERPCLNYHIKKCIGPCTGNVSNEEYMKMIDEIILFLNGKDKILIEKIEEKMKSAAMNMEFELAANYRDQIMAIKAITERQKIISTSDIDQDIIAVAKGTEYACVMIFFIRSGKLIGREKYTLSNIDGDSKGEIISSFVKQFYSGTPFIPKEILVETDLEDNEIIEKWLSTKKDSKVSIKAPKRGEKKELVDLVHKNAVEMLNEENLSIMREKEKSQGALDELSKLLGIEGLKRLEAFDISNTQGIFSVASMVVFEDGKSKRSDYRRFKIKTTENINDYASMQEVIFRRLRRGLEEKEKLTKEKALIGKFNDFPDLILVDGGLGHVNAATEILNALNLNIPIAGMVKDDRHRTRGLIYEGEEINIQKQVKVYQLIGKIQEEAHRFAITYHKSLRGKTMVESILDEIKGIGPNRRKSLLKEFKTIEKIKEASIEELAKVDGMNTKAAKEVYDFFKKKK</sequence>
<dbReference type="AlphaFoldDB" id="A0A267MEW1"/>
<organism evidence="11 12">
    <name type="scientific">Anaeromicrobium sediminis</name>
    <dbReference type="NCBI Taxonomy" id="1478221"/>
    <lineage>
        <taxon>Bacteria</taxon>
        <taxon>Bacillati</taxon>
        <taxon>Bacillota</taxon>
        <taxon>Clostridia</taxon>
        <taxon>Peptostreptococcales</taxon>
        <taxon>Thermotaleaceae</taxon>
        <taxon>Anaeromicrobium</taxon>
    </lineage>
</organism>
<dbReference type="RefSeq" id="WP_095134874.1">
    <property type="nucleotide sequence ID" value="NZ_NIBG01000019.1"/>
</dbReference>
<comment type="caution">
    <text evidence="11">The sequence shown here is derived from an EMBL/GenBank/DDBJ whole genome shotgun (WGS) entry which is preliminary data.</text>
</comment>
<dbReference type="InterPro" id="IPR050066">
    <property type="entry name" value="UvrABC_protein_C"/>
</dbReference>
<dbReference type="GO" id="GO:0009380">
    <property type="term" value="C:excinuclease repair complex"/>
    <property type="evidence" value="ECO:0007669"/>
    <property type="project" value="InterPro"/>
</dbReference>
<dbReference type="InterPro" id="IPR000305">
    <property type="entry name" value="GIY-YIG_endonuc"/>
</dbReference>
<dbReference type="InterPro" id="IPR035901">
    <property type="entry name" value="GIY-YIG_endonuc_sf"/>
</dbReference>
<evidence type="ECO:0000313" key="11">
    <source>
        <dbReference type="EMBL" id="PAB58121.1"/>
    </source>
</evidence>
<reference evidence="11 12" key="1">
    <citation type="submission" date="2017-06" db="EMBL/GenBank/DDBJ databases">
        <title>Draft genome sequence of anaerobic fermentative bacterium Anaeromicrobium sediminis DY2726D isolated from West Pacific Ocean sediments.</title>
        <authorList>
            <person name="Zeng X."/>
        </authorList>
    </citation>
    <scope>NUCLEOTIDE SEQUENCE [LARGE SCALE GENOMIC DNA]</scope>
    <source>
        <strain evidence="11 12">DY2726D</strain>
    </source>
</reference>
<dbReference type="NCBIfam" id="TIGR00194">
    <property type="entry name" value="uvrC"/>
    <property type="match status" value="1"/>
</dbReference>
<dbReference type="GO" id="GO:0005737">
    <property type="term" value="C:cytoplasm"/>
    <property type="evidence" value="ECO:0007669"/>
    <property type="project" value="UniProtKB-SubCell"/>
</dbReference>
<dbReference type="GO" id="GO:0009381">
    <property type="term" value="F:excinuclease ABC activity"/>
    <property type="evidence" value="ECO:0007669"/>
    <property type="project" value="UniProtKB-UniRule"/>
</dbReference>
<dbReference type="Pfam" id="PF08459">
    <property type="entry name" value="UvrC_RNaseH_dom"/>
    <property type="match status" value="1"/>
</dbReference>
<dbReference type="Pfam" id="PF02151">
    <property type="entry name" value="UVR"/>
    <property type="match status" value="1"/>
</dbReference>
<evidence type="ECO:0000256" key="2">
    <source>
        <dbReference type="ARBA" id="ARBA00022763"/>
    </source>
</evidence>
<dbReference type="Gene3D" id="1.10.150.20">
    <property type="entry name" value="5' to 3' exonuclease, C-terminal subdomain"/>
    <property type="match status" value="1"/>
</dbReference>
<dbReference type="GO" id="GO:0006289">
    <property type="term" value="P:nucleotide-excision repair"/>
    <property type="evidence" value="ECO:0007669"/>
    <property type="project" value="UniProtKB-UniRule"/>
</dbReference>
<dbReference type="Pfam" id="PF22920">
    <property type="entry name" value="UvrC_RNaseH"/>
    <property type="match status" value="1"/>
</dbReference>
<dbReference type="InterPro" id="IPR047296">
    <property type="entry name" value="GIY-YIG_UvrC_Cho"/>
</dbReference>
<dbReference type="InterPro" id="IPR036876">
    <property type="entry name" value="UVR_dom_sf"/>
</dbReference>
<evidence type="ECO:0000256" key="3">
    <source>
        <dbReference type="ARBA" id="ARBA00022769"/>
    </source>
</evidence>
<keyword evidence="6 7" id="KW-0742">SOS response</keyword>
<evidence type="ECO:0000256" key="6">
    <source>
        <dbReference type="ARBA" id="ARBA00023236"/>
    </source>
</evidence>
<evidence type="ECO:0000256" key="5">
    <source>
        <dbReference type="ARBA" id="ARBA00023204"/>
    </source>
</evidence>
<evidence type="ECO:0000259" key="9">
    <source>
        <dbReference type="PROSITE" id="PS50164"/>
    </source>
</evidence>
<dbReference type="PANTHER" id="PTHR30562">
    <property type="entry name" value="UVRC/OXIDOREDUCTASE"/>
    <property type="match status" value="1"/>
</dbReference>
<dbReference type="Gene3D" id="4.10.860.10">
    <property type="entry name" value="UVR domain"/>
    <property type="match status" value="1"/>
</dbReference>
<dbReference type="InterPro" id="IPR004791">
    <property type="entry name" value="UvrC"/>
</dbReference>
<keyword evidence="12" id="KW-1185">Reference proteome</keyword>
<dbReference type="GO" id="GO:0003677">
    <property type="term" value="F:DNA binding"/>
    <property type="evidence" value="ECO:0007669"/>
    <property type="project" value="UniProtKB-UniRule"/>
</dbReference>
<evidence type="ECO:0000259" key="10">
    <source>
        <dbReference type="PROSITE" id="PS50165"/>
    </source>
</evidence>
<dbReference type="OrthoDB" id="9804933at2"/>
<keyword evidence="3 7" id="KW-0228">DNA excision</keyword>
<keyword evidence="1 7" id="KW-0963">Cytoplasm</keyword>
<dbReference type="PROSITE" id="PS50164">
    <property type="entry name" value="GIY_YIG"/>
    <property type="match status" value="1"/>
</dbReference>
<comment type="subunit">
    <text evidence="7">Interacts with UvrB in an incision complex.</text>
</comment>
<dbReference type="Pfam" id="PF01541">
    <property type="entry name" value="GIY-YIG"/>
    <property type="match status" value="1"/>
</dbReference>
<proteinExistence type="inferred from homology"/>
<dbReference type="Gene3D" id="3.40.1440.10">
    <property type="entry name" value="GIY-YIG endonuclease"/>
    <property type="match status" value="1"/>
</dbReference>
<keyword evidence="5 7" id="KW-0234">DNA repair</keyword>
<dbReference type="Gene3D" id="3.30.420.340">
    <property type="entry name" value="UvrC, RNAse H endonuclease domain"/>
    <property type="match status" value="1"/>
</dbReference>
<dbReference type="FunFam" id="3.40.1440.10:FF:000001">
    <property type="entry name" value="UvrABC system protein C"/>
    <property type="match status" value="1"/>
</dbReference>
<feature type="domain" description="GIY-YIG" evidence="9">
    <location>
        <begin position="12"/>
        <end position="91"/>
    </location>
</feature>
<evidence type="ECO:0000256" key="4">
    <source>
        <dbReference type="ARBA" id="ARBA00022881"/>
    </source>
</evidence>
<comment type="similarity">
    <text evidence="7">Belongs to the UvrC family.</text>
</comment>
<dbReference type="CDD" id="cd10434">
    <property type="entry name" value="GIY-YIG_UvrC_Cho"/>
    <property type="match status" value="1"/>
</dbReference>
<dbReference type="Proteomes" id="UP000216024">
    <property type="component" value="Unassembled WGS sequence"/>
</dbReference>
<dbReference type="GO" id="GO:0009432">
    <property type="term" value="P:SOS response"/>
    <property type="evidence" value="ECO:0007669"/>
    <property type="project" value="UniProtKB-UniRule"/>
</dbReference>
<name>A0A267MEW1_9FIRM</name>
<dbReference type="PROSITE" id="PS50151">
    <property type="entry name" value="UVR"/>
    <property type="match status" value="1"/>
</dbReference>
<dbReference type="InterPro" id="IPR038476">
    <property type="entry name" value="UvrC_RNase_H_dom_sf"/>
</dbReference>
<dbReference type="InterPro" id="IPR001943">
    <property type="entry name" value="UVR_dom"/>
</dbReference>
<dbReference type="EMBL" id="NIBG01000019">
    <property type="protein sequence ID" value="PAB58121.1"/>
    <property type="molecule type" value="Genomic_DNA"/>
</dbReference>
<dbReference type="HAMAP" id="MF_00203">
    <property type="entry name" value="UvrC"/>
    <property type="match status" value="1"/>
</dbReference>
<dbReference type="PANTHER" id="PTHR30562:SF1">
    <property type="entry name" value="UVRABC SYSTEM PROTEIN C"/>
    <property type="match status" value="1"/>
</dbReference>
<keyword evidence="4 7" id="KW-0267">Excision nuclease</keyword>
<gene>
    <name evidence="7" type="primary">uvrC</name>
    <name evidence="11" type="ORF">CCE28_16735</name>
</gene>
<dbReference type="InterPro" id="IPR001162">
    <property type="entry name" value="UvrC_RNase_H_dom"/>
</dbReference>
<feature type="domain" description="UvrC family homology region profile" evidence="10">
    <location>
        <begin position="252"/>
        <end position="492"/>
    </location>
</feature>